<sequence>MNSLKTNDNTRTITRKEQVTIFRLRTQHAPLNYHLNRINSQHPPMCSLCNDQLETTDHLLLHCPNLDDLRQDLLPPTPDITNILNSTTDQLKNT</sequence>
<dbReference type="Pfam" id="PF13966">
    <property type="entry name" value="zf-RVT"/>
    <property type="match status" value="1"/>
</dbReference>
<keyword evidence="3" id="KW-1185">Reference proteome</keyword>
<evidence type="ECO:0000313" key="3">
    <source>
        <dbReference type="Proteomes" id="UP000762676"/>
    </source>
</evidence>
<evidence type="ECO:0000259" key="1">
    <source>
        <dbReference type="Pfam" id="PF13966"/>
    </source>
</evidence>
<evidence type="ECO:0000313" key="2">
    <source>
        <dbReference type="EMBL" id="GFS05370.1"/>
    </source>
</evidence>
<accession>A0AAV4I5P2</accession>
<dbReference type="InterPro" id="IPR026960">
    <property type="entry name" value="RVT-Znf"/>
</dbReference>
<name>A0AAV4I5P2_9GAST</name>
<proteinExistence type="predicted"/>
<comment type="caution">
    <text evidence="2">The sequence shown here is derived from an EMBL/GenBank/DDBJ whole genome shotgun (WGS) entry which is preliminary data.</text>
</comment>
<dbReference type="AlphaFoldDB" id="A0AAV4I5P2"/>
<dbReference type="Proteomes" id="UP000762676">
    <property type="component" value="Unassembled WGS sequence"/>
</dbReference>
<feature type="domain" description="Reverse transcriptase zinc-binding" evidence="1">
    <location>
        <begin position="13"/>
        <end position="65"/>
    </location>
</feature>
<organism evidence="2 3">
    <name type="scientific">Elysia marginata</name>
    <dbReference type="NCBI Taxonomy" id="1093978"/>
    <lineage>
        <taxon>Eukaryota</taxon>
        <taxon>Metazoa</taxon>
        <taxon>Spiralia</taxon>
        <taxon>Lophotrochozoa</taxon>
        <taxon>Mollusca</taxon>
        <taxon>Gastropoda</taxon>
        <taxon>Heterobranchia</taxon>
        <taxon>Euthyneura</taxon>
        <taxon>Panpulmonata</taxon>
        <taxon>Sacoglossa</taxon>
        <taxon>Placobranchoidea</taxon>
        <taxon>Plakobranchidae</taxon>
        <taxon>Elysia</taxon>
    </lineage>
</organism>
<reference evidence="2 3" key="1">
    <citation type="journal article" date="2021" name="Elife">
        <title>Chloroplast acquisition without the gene transfer in kleptoplastic sea slugs, Plakobranchus ocellatus.</title>
        <authorList>
            <person name="Maeda T."/>
            <person name="Takahashi S."/>
            <person name="Yoshida T."/>
            <person name="Shimamura S."/>
            <person name="Takaki Y."/>
            <person name="Nagai Y."/>
            <person name="Toyoda A."/>
            <person name="Suzuki Y."/>
            <person name="Arimoto A."/>
            <person name="Ishii H."/>
            <person name="Satoh N."/>
            <person name="Nishiyama T."/>
            <person name="Hasebe M."/>
            <person name="Maruyama T."/>
            <person name="Minagawa J."/>
            <person name="Obokata J."/>
            <person name="Shigenobu S."/>
        </authorList>
    </citation>
    <scope>NUCLEOTIDE SEQUENCE [LARGE SCALE GENOMIC DNA]</scope>
</reference>
<protein>
    <recommendedName>
        <fullName evidence="1">Reverse transcriptase zinc-binding domain-containing protein</fullName>
    </recommendedName>
</protein>
<gene>
    <name evidence="2" type="ORF">ElyMa_002936200</name>
</gene>
<dbReference type="EMBL" id="BMAT01006063">
    <property type="protein sequence ID" value="GFS05370.1"/>
    <property type="molecule type" value="Genomic_DNA"/>
</dbReference>